<evidence type="ECO:0000313" key="11">
    <source>
        <dbReference type="EMBL" id="QDH13682.1"/>
    </source>
</evidence>
<dbReference type="PANTHER" id="PTHR10578">
    <property type="entry name" value="S -2-HYDROXY-ACID OXIDASE-RELATED"/>
    <property type="match status" value="1"/>
</dbReference>
<accession>A0A4Y6U8I9</accession>
<dbReference type="Pfam" id="PF01070">
    <property type="entry name" value="FMN_dh"/>
    <property type="match status" value="1"/>
</dbReference>
<evidence type="ECO:0000313" key="12">
    <source>
        <dbReference type="Proteomes" id="UP000318709"/>
    </source>
</evidence>
<feature type="binding site" evidence="9">
    <location>
        <begin position="331"/>
        <end position="332"/>
    </location>
    <ligand>
        <name>FMN</name>
        <dbReference type="ChEBI" id="CHEBI:58210"/>
    </ligand>
</feature>
<feature type="binding site" evidence="9">
    <location>
        <position position="157"/>
    </location>
    <ligand>
        <name>FMN</name>
        <dbReference type="ChEBI" id="CHEBI:58210"/>
    </ligand>
</feature>
<dbReference type="GO" id="GO:0009060">
    <property type="term" value="P:aerobic respiration"/>
    <property type="evidence" value="ECO:0007669"/>
    <property type="project" value="TreeGrafter"/>
</dbReference>
<proteinExistence type="inferred from homology"/>
<dbReference type="InterPro" id="IPR013785">
    <property type="entry name" value="Aldolase_TIM"/>
</dbReference>
<dbReference type="PIRSF" id="PIRSF000138">
    <property type="entry name" value="Al-hdrx_acd_dh"/>
    <property type="match status" value="1"/>
</dbReference>
<keyword evidence="5" id="KW-0560">Oxidoreductase</keyword>
<comment type="cofactor">
    <cofactor evidence="1">
        <name>FMN</name>
        <dbReference type="ChEBI" id="CHEBI:58210"/>
    </cofactor>
</comment>
<dbReference type="FunFam" id="3.20.20.70:FF:000029">
    <property type="entry name" value="L-lactate dehydrogenase"/>
    <property type="match status" value="1"/>
</dbReference>
<feature type="binding site" evidence="9">
    <location>
        <position position="253"/>
    </location>
    <ligand>
        <name>FMN</name>
        <dbReference type="ChEBI" id="CHEBI:58210"/>
    </ligand>
</feature>
<dbReference type="GO" id="GO:0005886">
    <property type="term" value="C:plasma membrane"/>
    <property type="evidence" value="ECO:0007669"/>
    <property type="project" value="TreeGrafter"/>
</dbReference>
<gene>
    <name evidence="11" type="ORF">E3E12_05190</name>
</gene>
<feature type="binding site" evidence="9">
    <location>
        <begin position="77"/>
        <end position="79"/>
    </location>
    <ligand>
        <name>FMN</name>
        <dbReference type="ChEBI" id="CHEBI:58210"/>
    </ligand>
</feature>
<keyword evidence="3 9" id="KW-0285">Flavoprotein</keyword>
<evidence type="ECO:0000256" key="3">
    <source>
        <dbReference type="ARBA" id="ARBA00022630"/>
    </source>
</evidence>
<dbReference type="EMBL" id="CP038231">
    <property type="protein sequence ID" value="QDH13682.1"/>
    <property type="molecule type" value="Genomic_DNA"/>
</dbReference>
<evidence type="ECO:0000256" key="5">
    <source>
        <dbReference type="ARBA" id="ARBA00023002"/>
    </source>
</evidence>
<dbReference type="PANTHER" id="PTHR10578:SF85">
    <property type="entry name" value="L-LACTATE DEHYDROGENASE"/>
    <property type="match status" value="1"/>
</dbReference>
<dbReference type="GO" id="GO:0006089">
    <property type="term" value="P:lactate metabolic process"/>
    <property type="evidence" value="ECO:0007669"/>
    <property type="project" value="InterPro"/>
</dbReference>
<evidence type="ECO:0000256" key="9">
    <source>
        <dbReference type="PIRSR" id="PIRSR000138-2"/>
    </source>
</evidence>
<feature type="binding site" evidence="9">
    <location>
        <position position="24"/>
    </location>
    <ligand>
        <name>glyoxylate</name>
        <dbReference type="ChEBI" id="CHEBI:36655"/>
    </ligand>
</feature>
<feature type="binding site" evidence="9">
    <location>
        <position position="275"/>
    </location>
    <ligand>
        <name>FMN</name>
        <dbReference type="ChEBI" id="CHEBI:58210"/>
    </ligand>
</feature>
<evidence type="ECO:0000256" key="6">
    <source>
        <dbReference type="ARBA" id="ARBA00023136"/>
    </source>
</evidence>
<dbReference type="SUPFAM" id="SSF51395">
    <property type="entry name" value="FMN-linked oxidoreductases"/>
    <property type="match status" value="1"/>
</dbReference>
<dbReference type="InterPro" id="IPR020920">
    <property type="entry name" value="LldD"/>
</dbReference>
<evidence type="ECO:0000256" key="7">
    <source>
        <dbReference type="ARBA" id="ARBA00024042"/>
    </source>
</evidence>
<feature type="binding site" evidence="9">
    <location>
        <position position="277"/>
    </location>
    <ligand>
        <name>glyoxylate</name>
        <dbReference type="ChEBI" id="CHEBI:36655"/>
    </ligand>
</feature>
<keyword evidence="4 9" id="KW-0288">FMN</keyword>
<evidence type="ECO:0000256" key="2">
    <source>
        <dbReference type="ARBA" id="ARBA00022475"/>
    </source>
</evidence>
<organism evidence="11 12">
    <name type="scientific">Formicincola oecophyllae</name>
    <dbReference type="NCBI Taxonomy" id="2558361"/>
    <lineage>
        <taxon>Bacteria</taxon>
        <taxon>Pseudomonadati</taxon>
        <taxon>Pseudomonadota</taxon>
        <taxon>Alphaproteobacteria</taxon>
        <taxon>Acetobacterales</taxon>
        <taxon>Acetobacteraceae</taxon>
        <taxon>Formicincola</taxon>
    </lineage>
</organism>
<protein>
    <submittedName>
        <fullName evidence="11">Alpha-hydroxy-acid oxidizing protein</fullName>
    </submittedName>
</protein>
<feature type="domain" description="FMN hydroxy acid dehydrogenase" evidence="10">
    <location>
        <begin position="1"/>
        <end position="382"/>
    </location>
</feature>
<dbReference type="GO" id="GO:0010181">
    <property type="term" value="F:FMN binding"/>
    <property type="evidence" value="ECO:0007669"/>
    <property type="project" value="InterPro"/>
</dbReference>
<keyword evidence="2" id="KW-1003">Cell membrane</keyword>
<dbReference type="InterPro" id="IPR008259">
    <property type="entry name" value="FMN_hydac_DH_AS"/>
</dbReference>
<reference evidence="11 12" key="1">
    <citation type="submission" date="2019-03" db="EMBL/GenBank/DDBJ databases">
        <title>The complete genome sequence of Swingsia_sp. F3b2 LMG30590(T).</title>
        <authorList>
            <person name="Chua K.-O."/>
            <person name="Chan K.-G."/>
            <person name="See-Too W.-S."/>
        </authorList>
    </citation>
    <scope>NUCLEOTIDE SEQUENCE [LARGE SCALE GENOMIC DNA]</scope>
    <source>
        <strain evidence="11 12">F3b2</strain>
    </source>
</reference>
<evidence type="ECO:0000256" key="4">
    <source>
        <dbReference type="ARBA" id="ARBA00022643"/>
    </source>
</evidence>
<feature type="binding site" evidence="9">
    <location>
        <position position="106"/>
    </location>
    <ligand>
        <name>FMN</name>
        <dbReference type="ChEBI" id="CHEBI:58210"/>
    </ligand>
</feature>
<feature type="binding site" evidence="9">
    <location>
        <position position="131"/>
    </location>
    <ligand>
        <name>glyoxylate</name>
        <dbReference type="ChEBI" id="CHEBI:36655"/>
    </ligand>
</feature>
<feature type="binding site" evidence="9">
    <location>
        <position position="280"/>
    </location>
    <ligand>
        <name>glyoxylate</name>
        <dbReference type="ChEBI" id="CHEBI:36655"/>
    </ligand>
</feature>
<dbReference type="InterPro" id="IPR037396">
    <property type="entry name" value="FMN_HAD"/>
</dbReference>
<dbReference type="Gene3D" id="3.20.20.70">
    <property type="entry name" value="Aldolase class I"/>
    <property type="match status" value="1"/>
</dbReference>
<dbReference type="InterPro" id="IPR012133">
    <property type="entry name" value="Alpha-hydoxy_acid_DH_FMN"/>
</dbReference>
<feature type="active site" description="Proton acceptor" evidence="8">
    <location>
        <position position="277"/>
    </location>
</feature>
<dbReference type="CDD" id="cd02809">
    <property type="entry name" value="alpha_hydroxyacid_oxid_FMN"/>
    <property type="match status" value="1"/>
</dbReference>
<dbReference type="AlphaFoldDB" id="A0A4Y6U8I9"/>
<feature type="binding site" evidence="9">
    <location>
        <position position="129"/>
    </location>
    <ligand>
        <name>FMN</name>
        <dbReference type="ChEBI" id="CHEBI:58210"/>
    </ligand>
</feature>
<dbReference type="GO" id="GO:0004459">
    <property type="term" value="F:L-lactate dehydrogenase (NAD+) activity"/>
    <property type="evidence" value="ECO:0007669"/>
    <property type="project" value="TreeGrafter"/>
</dbReference>
<sequence length="382" mass="42315">MIISSARDYREAARRRLPRFLFDYIDGGAVDEETMRANQSDLEKLALRQRVLRGVGEVDLTTELFGRKYNLPIGMDPVGITGMYRRRGEVQAALAAKQVGVPYTLSTVGICPIEEVMKAVGRENPIWFQLYVLRDRGFMKNVLERAWAAGVRTLVFTVDMPIPGSRYRDAHSGMSGPWRWTRRISQAVAHPWWAFDVGVFGLPLDLGNVSAYFGKRISLEDYMGWLNKNFDPSIAWKDLQWIRDSWKGNMILKGILDPDDARQAVKFGADGIVVSNHGGRQLDGAISTAKALPPIVDAVKGQTAILVDSGIRSGLDVVRMLALGADMTMLGRAYIYALAAGGKAGVINLLSIMAQEMRVAMTLTGARNLKELTRESLAKLPI</sequence>
<dbReference type="PROSITE" id="PS51349">
    <property type="entry name" value="FMN_HYDROXY_ACID_DH_2"/>
    <property type="match status" value="1"/>
</dbReference>
<dbReference type="InterPro" id="IPR000262">
    <property type="entry name" value="FMN-dep_DH"/>
</dbReference>
<dbReference type="NCBIfam" id="NF008398">
    <property type="entry name" value="PRK11197.1"/>
    <property type="match status" value="1"/>
</dbReference>
<feature type="binding site" evidence="9">
    <location>
        <position position="166"/>
    </location>
    <ligand>
        <name>glyoxylate</name>
        <dbReference type="ChEBI" id="CHEBI:36655"/>
    </ligand>
</feature>
<evidence type="ECO:0000259" key="10">
    <source>
        <dbReference type="PROSITE" id="PS51349"/>
    </source>
</evidence>
<feature type="binding site" evidence="9">
    <location>
        <begin position="308"/>
        <end position="312"/>
    </location>
    <ligand>
        <name>FMN</name>
        <dbReference type="ChEBI" id="CHEBI:58210"/>
    </ligand>
</feature>
<evidence type="ECO:0000256" key="8">
    <source>
        <dbReference type="PIRSR" id="PIRSR000138-1"/>
    </source>
</evidence>
<comment type="similarity">
    <text evidence="7">Belongs to the FMN-dependent alpha-hydroxy acid dehydrogenase family.</text>
</comment>
<name>A0A4Y6U8I9_9PROT</name>
<dbReference type="PROSITE" id="PS00557">
    <property type="entry name" value="FMN_HYDROXY_ACID_DH_1"/>
    <property type="match status" value="1"/>
</dbReference>
<dbReference type="NCBIfam" id="NF033901">
    <property type="entry name" value="L_lactate_LldD"/>
    <property type="match status" value="1"/>
</dbReference>
<dbReference type="KEGG" id="swf:E3E12_05190"/>
<dbReference type="Proteomes" id="UP000318709">
    <property type="component" value="Chromosome"/>
</dbReference>
<keyword evidence="6" id="KW-0472">Membrane</keyword>
<keyword evidence="12" id="KW-1185">Reference proteome</keyword>
<evidence type="ECO:0000256" key="1">
    <source>
        <dbReference type="ARBA" id="ARBA00001917"/>
    </source>
</evidence>
<dbReference type="OrthoDB" id="9770452at2"/>
<dbReference type="RefSeq" id="WP_141443390.1">
    <property type="nucleotide sequence ID" value="NZ_CP038231.1"/>
</dbReference>